<comment type="subcellular location">
    <subcellularLocation>
        <location evidence="2">Endosome membrane</location>
        <topology evidence="2">Peripheral membrane protein</topology>
    </subcellularLocation>
    <subcellularLocation>
        <location evidence="1">Vacuole membrane</location>
        <topology evidence="1">Peripheral membrane protein</topology>
    </subcellularLocation>
</comment>
<comment type="similarity">
    <text evidence="3">Belongs to the YPT35 family.</text>
</comment>
<dbReference type="InterPro" id="IPR001683">
    <property type="entry name" value="PX_dom"/>
</dbReference>
<evidence type="ECO:0000256" key="2">
    <source>
        <dbReference type="ARBA" id="ARBA00004481"/>
    </source>
</evidence>
<evidence type="ECO:0000259" key="10">
    <source>
        <dbReference type="PROSITE" id="PS50195"/>
    </source>
</evidence>
<comment type="caution">
    <text evidence="11">The sequence shown here is derived from an EMBL/GenBank/DDBJ whole genome shotgun (WGS) entry which is preliminary data.</text>
</comment>
<dbReference type="PROSITE" id="PS50195">
    <property type="entry name" value="PX"/>
    <property type="match status" value="1"/>
</dbReference>
<protein>
    <recommendedName>
        <fullName evidence="8">Endosomal/vacuolar adapter protein YPT35</fullName>
    </recommendedName>
    <alternativeName>
        <fullName evidence="9">PX domain-containing protein YPT35</fullName>
    </alternativeName>
</protein>
<comment type="function">
    <text evidence="7">Recruits the lipid transfer protein VPS13 to endosomal and vacuolar membranes.</text>
</comment>
<keyword evidence="6" id="KW-0472">Membrane</keyword>
<dbReference type="RefSeq" id="XP_034013959.1">
    <property type="nucleotide sequence ID" value="XM_034153749.1"/>
</dbReference>
<evidence type="ECO:0000313" key="11">
    <source>
        <dbReference type="EMBL" id="KAA8906046.1"/>
    </source>
</evidence>
<dbReference type="VEuPathDB" id="FungiDB:DIURU_001228"/>
<evidence type="ECO:0000313" key="12">
    <source>
        <dbReference type="Proteomes" id="UP000449547"/>
    </source>
</evidence>
<sequence>MGNSTDPPLERIAPVPITMNGIDDEEDTAIASITNVLVGDYHEITGDVGKPYVVWQIKITLGDSDYSSIHLYKRYSEFEQFRRLLIEAFPDDRSTIASLPAKDNFAVNRVMQTRTWLEKRRRGLQWFLSNVLLNPKYQKSAVVTSFLLSRDMPPPDS</sequence>
<keyword evidence="4" id="KW-0926">Vacuole</keyword>
<dbReference type="SUPFAM" id="SSF64268">
    <property type="entry name" value="PX domain"/>
    <property type="match status" value="1"/>
</dbReference>
<name>A0A642UUS5_DIURU</name>
<dbReference type="Pfam" id="PF00787">
    <property type="entry name" value="PX"/>
    <property type="match status" value="1"/>
</dbReference>
<dbReference type="GO" id="GO:0010008">
    <property type="term" value="C:endosome membrane"/>
    <property type="evidence" value="ECO:0007669"/>
    <property type="project" value="UniProtKB-SubCell"/>
</dbReference>
<accession>A0A642UUS5</accession>
<dbReference type="AlphaFoldDB" id="A0A642UUS5"/>
<dbReference type="OMA" id="QWFMTNV"/>
<reference evidence="11 12" key="1">
    <citation type="submission" date="2019-07" db="EMBL/GenBank/DDBJ databases">
        <title>Genome assembly of two rare yeast pathogens: Diutina rugosa and Trichomonascus ciferrii.</title>
        <authorList>
            <person name="Mixao V."/>
            <person name="Saus E."/>
            <person name="Hansen A."/>
            <person name="Lass-Flor C."/>
            <person name="Gabaldon T."/>
        </authorList>
    </citation>
    <scope>NUCLEOTIDE SEQUENCE [LARGE SCALE GENOMIC DNA]</scope>
    <source>
        <strain evidence="11 12">CBS 613</strain>
    </source>
</reference>
<dbReference type="SMART" id="SM00312">
    <property type="entry name" value="PX"/>
    <property type="match status" value="1"/>
</dbReference>
<evidence type="ECO:0000256" key="4">
    <source>
        <dbReference type="ARBA" id="ARBA00022554"/>
    </source>
</evidence>
<dbReference type="GO" id="GO:0032266">
    <property type="term" value="F:phosphatidylinositol-3-phosphate binding"/>
    <property type="evidence" value="ECO:0007669"/>
    <property type="project" value="InterPro"/>
</dbReference>
<evidence type="ECO:0000256" key="5">
    <source>
        <dbReference type="ARBA" id="ARBA00022753"/>
    </source>
</evidence>
<keyword evidence="5" id="KW-0967">Endosome</keyword>
<evidence type="ECO:0000256" key="7">
    <source>
        <dbReference type="ARBA" id="ARBA00033728"/>
    </source>
</evidence>
<evidence type="ECO:0000256" key="3">
    <source>
        <dbReference type="ARBA" id="ARBA00007426"/>
    </source>
</evidence>
<dbReference type="OrthoDB" id="10254720at2759"/>
<evidence type="ECO:0000256" key="9">
    <source>
        <dbReference type="ARBA" id="ARBA00033785"/>
    </source>
</evidence>
<dbReference type="GO" id="GO:0005774">
    <property type="term" value="C:vacuolar membrane"/>
    <property type="evidence" value="ECO:0007669"/>
    <property type="project" value="UniProtKB-SubCell"/>
</dbReference>
<dbReference type="Proteomes" id="UP000449547">
    <property type="component" value="Unassembled WGS sequence"/>
</dbReference>
<dbReference type="Gene3D" id="3.30.1520.10">
    <property type="entry name" value="Phox-like domain"/>
    <property type="match status" value="1"/>
</dbReference>
<keyword evidence="12" id="KW-1185">Reference proteome</keyword>
<gene>
    <name evidence="11" type="ORF">DIURU_001228</name>
</gene>
<dbReference type="InterPro" id="IPR036871">
    <property type="entry name" value="PX_dom_sf"/>
</dbReference>
<dbReference type="InterPro" id="IPR037917">
    <property type="entry name" value="Ypt35_PX"/>
</dbReference>
<dbReference type="GeneID" id="54779881"/>
<proteinExistence type="inferred from homology"/>
<organism evidence="11 12">
    <name type="scientific">Diutina rugosa</name>
    <name type="common">Yeast</name>
    <name type="synonym">Candida rugosa</name>
    <dbReference type="NCBI Taxonomy" id="5481"/>
    <lineage>
        <taxon>Eukaryota</taxon>
        <taxon>Fungi</taxon>
        <taxon>Dikarya</taxon>
        <taxon>Ascomycota</taxon>
        <taxon>Saccharomycotina</taxon>
        <taxon>Pichiomycetes</taxon>
        <taxon>Debaryomycetaceae</taxon>
        <taxon>Diutina</taxon>
    </lineage>
</organism>
<evidence type="ECO:0000256" key="6">
    <source>
        <dbReference type="ARBA" id="ARBA00023136"/>
    </source>
</evidence>
<dbReference type="EMBL" id="SWFT01000038">
    <property type="protein sequence ID" value="KAA8906046.1"/>
    <property type="molecule type" value="Genomic_DNA"/>
</dbReference>
<dbReference type="CDD" id="cd07280">
    <property type="entry name" value="PX_YPT35"/>
    <property type="match status" value="1"/>
</dbReference>
<evidence type="ECO:0000256" key="1">
    <source>
        <dbReference type="ARBA" id="ARBA00004148"/>
    </source>
</evidence>
<feature type="domain" description="PX" evidence="10">
    <location>
        <begin position="33"/>
        <end position="154"/>
    </location>
</feature>
<evidence type="ECO:0000256" key="8">
    <source>
        <dbReference type="ARBA" id="ARBA00033774"/>
    </source>
</evidence>